<dbReference type="EMBL" id="ADMH02001214">
    <property type="protein sequence ID" value="ETN63632.1"/>
    <property type="molecule type" value="Genomic_DNA"/>
</dbReference>
<evidence type="ECO:0000256" key="8">
    <source>
        <dbReference type="ARBA" id="ARBA00023125"/>
    </source>
</evidence>
<feature type="region of interest" description="Disordered" evidence="12">
    <location>
        <begin position="740"/>
        <end position="791"/>
    </location>
</feature>
<feature type="domain" description="C2H2-type" evidence="13">
    <location>
        <begin position="489"/>
        <end position="517"/>
    </location>
</feature>
<dbReference type="GO" id="GO:0005634">
    <property type="term" value="C:nucleus"/>
    <property type="evidence" value="ECO:0007669"/>
    <property type="project" value="UniProtKB-SubCell"/>
</dbReference>
<evidence type="ECO:0000313" key="15">
    <source>
        <dbReference type="EnsemblMetazoa" id="ADAC004649-PA"/>
    </source>
</evidence>
<feature type="compositionally biased region" description="Polar residues" evidence="12">
    <location>
        <begin position="77"/>
        <end position="86"/>
    </location>
</feature>
<dbReference type="PANTHER" id="PTHR19818:SF139">
    <property type="entry name" value="PAIR-RULE PROTEIN ODD-PAIRED"/>
    <property type="match status" value="1"/>
</dbReference>
<dbReference type="GO" id="GO:0045944">
    <property type="term" value="P:positive regulation of transcription by RNA polymerase II"/>
    <property type="evidence" value="ECO:0007669"/>
    <property type="project" value="UniProtKB-ARBA"/>
</dbReference>
<evidence type="ECO:0000256" key="2">
    <source>
        <dbReference type="ARBA" id="ARBA00006991"/>
    </source>
</evidence>
<dbReference type="FunFam" id="3.30.160.60:FF:002989">
    <property type="entry name" value="GH20378p"/>
    <property type="match status" value="1"/>
</dbReference>
<name>W5JGZ0_ANODA</name>
<dbReference type="eggNOG" id="KOG1721">
    <property type="taxonomic scope" value="Eukaryota"/>
</dbReference>
<feature type="region of interest" description="Disordered" evidence="12">
    <location>
        <begin position="62"/>
        <end position="97"/>
    </location>
</feature>
<feature type="region of interest" description="Disordered" evidence="12">
    <location>
        <begin position="161"/>
        <end position="240"/>
    </location>
</feature>
<reference evidence="14" key="3">
    <citation type="journal article" date="2013" name="Nucleic Acids Res.">
        <title>The genome of Anopheles darlingi, the main neotropical malaria vector.</title>
        <authorList>
            <person name="Marinotti O."/>
            <person name="Cerqueira G.C."/>
            <person name="de Almeida L.G."/>
            <person name="Ferro M.I."/>
            <person name="Loreto E.L."/>
            <person name="Zaha A."/>
            <person name="Teixeira S.M."/>
            <person name="Wespiser A.R."/>
            <person name="Almeida E Silva A."/>
            <person name="Schlindwein A.D."/>
            <person name="Pacheco A.C."/>
            <person name="Silva A.L."/>
            <person name="Graveley B.R."/>
            <person name="Walenz B.P."/>
            <person name="Lima Bde A."/>
            <person name="Ribeiro C.A."/>
            <person name="Nunes-Silva C.G."/>
            <person name="de Carvalho C.R."/>
            <person name="Soares C.M."/>
            <person name="de Menezes C.B."/>
            <person name="Matiolli C."/>
            <person name="Caffrey D."/>
            <person name="Araujo D.A."/>
            <person name="de Oliveira D.M."/>
            <person name="Golenbock D."/>
            <person name="Grisard E.C."/>
            <person name="Fantinatti-Garboggini F."/>
            <person name="de Carvalho F.M."/>
            <person name="Barcellos F.G."/>
            <person name="Prosdocimi F."/>
            <person name="May G."/>
            <person name="Azevedo Junior G.M."/>
            <person name="Guimaraes G.M."/>
            <person name="Goldman G.H."/>
            <person name="Padilha I.Q."/>
            <person name="Batista Jda S."/>
            <person name="Ferro J.A."/>
            <person name="Ribeiro J.M."/>
            <person name="Fietto J.L."/>
            <person name="Dabbas K.M."/>
            <person name="Cerdeira L."/>
            <person name="Agnez-Lima L.F."/>
            <person name="Brocchi M."/>
            <person name="de Carvalho M.O."/>
            <person name="Teixeira Mde M."/>
            <person name="Diniz Maia Mde M."/>
            <person name="Goldman M.H."/>
            <person name="Cruz Schneider M.P."/>
            <person name="Felipe M.S."/>
            <person name="Hungria M."/>
            <person name="Nicolas M.F."/>
            <person name="Pereira M."/>
            <person name="Montes M.A."/>
            <person name="Cantao M.E."/>
            <person name="Vincentz M."/>
            <person name="Rafael M.S."/>
            <person name="Silverman N."/>
            <person name="Stoco P.H."/>
            <person name="Souza R.C."/>
            <person name="Vicentini R."/>
            <person name="Gazzinelli R.T."/>
            <person name="Neves Rde O."/>
            <person name="Silva R."/>
            <person name="Astolfi-Filho S."/>
            <person name="Maciel T.E."/>
            <person name="Urmenyi T.P."/>
            <person name="Tadei W.P."/>
            <person name="Camargo E.P."/>
            <person name="de Vasconcelos A.T."/>
        </authorList>
    </citation>
    <scope>NUCLEOTIDE SEQUENCE</scope>
</reference>
<dbReference type="GO" id="GO:0008270">
    <property type="term" value="F:zinc ion binding"/>
    <property type="evidence" value="ECO:0007669"/>
    <property type="project" value="UniProtKB-KW"/>
</dbReference>
<dbReference type="AlphaFoldDB" id="W5JGZ0"/>
<dbReference type="Gene3D" id="3.30.160.60">
    <property type="entry name" value="Classic Zinc Finger"/>
    <property type="match status" value="12"/>
</dbReference>
<feature type="domain" description="C2H2-type" evidence="13">
    <location>
        <begin position="461"/>
        <end position="488"/>
    </location>
</feature>
<dbReference type="FunFam" id="3.30.160.60:FF:000557">
    <property type="entry name" value="zinc finger and SCAN domain-containing protein 29"/>
    <property type="match status" value="1"/>
</dbReference>
<keyword evidence="10" id="KW-0539">Nucleus</keyword>
<keyword evidence="8" id="KW-0238">DNA-binding</keyword>
<feature type="compositionally biased region" description="Low complexity" evidence="12">
    <location>
        <begin position="692"/>
        <end position="703"/>
    </location>
</feature>
<evidence type="ECO:0000256" key="11">
    <source>
        <dbReference type="PROSITE-ProRule" id="PRU00042"/>
    </source>
</evidence>
<dbReference type="FunFam" id="3.30.160.60:FF:001049">
    <property type="entry name" value="zinc finger protein 319"/>
    <property type="match status" value="1"/>
</dbReference>
<reference evidence="14 16" key="1">
    <citation type="journal article" date="2010" name="BMC Genomics">
        <title>Combination of measures distinguishes pre-miRNAs from other stem-loops in the genome of the newly sequenced Anopheles darlingi.</title>
        <authorList>
            <person name="Mendes N.D."/>
            <person name="Freitas A.T."/>
            <person name="Vasconcelos A.T."/>
            <person name="Sagot M.F."/>
        </authorList>
    </citation>
    <scope>NUCLEOTIDE SEQUENCE</scope>
</reference>
<feature type="domain" description="C2H2-type" evidence="13">
    <location>
        <begin position="631"/>
        <end position="658"/>
    </location>
</feature>
<dbReference type="SMART" id="SM00355">
    <property type="entry name" value="ZnF_C2H2"/>
    <property type="match status" value="13"/>
</dbReference>
<keyword evidence="3" id="KW-0479">Metal-binding</keyword>
<dbReference type="InterPro" id="IPR050329">
    <property type="entry name" value="GLI_C2H2-zinc-finger"/>
</dbReference>
<dbReference type="FunFam" id="3.30.160.60:FF:000030">
    <property type="entry name" value="Zinc finger protein 628"/>
    <property type="match status" value="1"/>
</dbReference>
<dbReference type="InterPro" id="IPR013087">
    <property type="entry name" value="Znf_C2H2_type"/>
</dbReference>
<evidence type="ECO:0000313" key="16">
    <source>
        <dbReference type="Proteomes" id="UP000000673"/>
    </source>
</evidence>
<accession>W5JGZ0</accession>
<dbReference type="FunFam" id="3.30.160.60:FF:001235">
    <property type="entry name" value="Si:ch211-119o8.6"/>
    <property type="match status" value="1"/>
</dbReference>
<evidence type="ECO:0000256" key="12">
    <source>
        <dbReference type="SAM" id="MobiDB-lite"/>
    </source>
</evidence>
<dbReference type="SUPFAM" id="SSF57667">
    <property type="entry name" value="beta-beta-alpha zinc fingers"/>
    <property type="match status" value="6"/>
</dbReference>
<comment type="similarity">
    <text evidence="2">Belongs to the krueppel C2H2-type zinc-finger protein family.</text>
</comment>
<dbReference type="FunFam" id="3.30.160.60:FF:000072">
    <property type="entry name" value="zinc finger protein 143 isoform X1"/>
    <property type="match status" value="1"/>
</dbReference>
<feature type="region of interest" description="Disordered" evidence="12">
    <location>
        <begin position="810"/>
        <end position="888"/>
    </location>
</feature>
<feature type="compositionally biased region" description="Acidic residues" evidence="12">
    <location>
        <begin position="178"/>
        <end position="209"/>
    </location>
</feature>
<dbReference type="EnsemblMetazoa" id="ADAC004649-RA">
    <property type="protein sequence ID" value="ADAC004649-PA"/>
    <property type="gene ID" value="ADAC004649"/>
</dbReference>
<feature type="domain" description="C2H2-type" evidence="13">
    <location>
        <begin position="546"/>
        <end position="573"/>
    </location>
</feature>
<organism evidence="14">
    <name type="scientific">Anopheles darlingi</name>
    <name type="common">Mosquito</name>
    <dbReference type="NCBI Taxonomy" id="43151"/>
    <lineage>
        <taxon>Eukaryota</taxon>
        <taxon>Metazoa</taxon>
        <taxon>Ecdysozoa</taxon>
        <taxon>Arthropoda</taxon>
        <taxon>Hexapoda</taxon>
        <taxon>Insecta</taxon>
        <taxon>Pterygota</taxon>
        <taxon>Neoptera</taxon>
        <taxon>Endopterygota</taxon>
        <taxon>Diptera</taxon>
        <taxon>Nematocera</taxon>
        <taxon>Culicoidea</taxon>
        <taxon>Culicidae</taxon>
        <taxon>Anophelinae</taxon>
        <taxon>Anopheles</taxon>
    </lineage>
</organism>
<evidence type="ECO:0000256" key="9">
    <source>
        <dbReference type="ARBA" id="ARBA00023163"/>
    </source>
</evidence>
<feature type="domain" description="C2H2-type" evidence="13">
    <location>
        <begin position="518"/>
        <end position="545"/>
    </location>
</feature>
<dbReference type="VEuPathDB" id="VectorBase:ADAR2_003980"/>
<feature type="compositionally biased region" description="Acidic residues" evidence="12">
    <location>
        <begin position="832"/>
        <end position="877"/>
    </location>
</feature>
<feature type="domain" description="C2H2-type" evidence="13">
    <location>
        <begin position="717"/>
        <end position="745"/>
    </location>
</feature>
<feature type="domain" description="C2H2-type" evidence="13">
    <location>
        <begin position="603"/>
        <end position="630"/>
    </location>
</feature>
<dbReference type="FunFam" id="3.30.160.60:FF:000446">
    <property type="entry name" value="Zinc finger protein"/>
    <property type="match status" value="2"/>
</dbReference>
<dbReference type="PANTHER" id="PTHR19818">
    <property type="entry name" value="ZINC FINGER PROTEIN ZIC AND GLI"/>
    <property type="match status" value="1"/>
</dbReference>
<feature type="compositionally biased region" description="Basic and acidic residues" evidence="12">
    <location>
        <begin position="821"/>
        <end position="831"/>
    </location>
</feature>
<feature type="domain" description="C2H2-type" evidence="13">
    <location>
        <begin position="405"/>
        <end position="432"/>
    </location>
</feature>
<dbReference type="GO" id="GO:0000981">
    <property type="term" value="F:DNA-binding transcription factor activity, RNA polymerase II-specific"/>
    <property type="evidence" value="ECO:0007669"/>
    <property type="project" value="TreeGrafter"/>
</dbReference>
<keyword evidence="16" id="KW-1185">Reference proteome</keyword>
<reference evidence="14" key="2">
    <citation type="submission" date="2010-05" db="EMBL/GenBank/DDBJ databases">
        <authorList>
            <person name="Almeida L.G."/>
            <person name="Nicolas M.F."/>
            <person name="Souza R.C."/>
            <person name="Vasconcelos A.T.R."/>
        </authorList>
    </citation>
    <scope>NUCLEOTIDE SEQUENCE</scope>
</reference>
<evidence type="ECO:0000256" key="4">
    <source>
        <dbReference type="ARBA" id="ARBA00022737"/>
    </source>
</evidence>
<dbReference type="Proteomes" id="UP000000673">
    <property type="component" value="Unassembled WGS sequence"/>
</dbReference>
<dbReference type="GO" id="GO:0000978">
    <property type="term" value="F:RNA polymerase II cis-regulatory region sequence-specific DNA binding"/>
    <property type="evidence" value="ECO:0007669"/>
    <property type="project" value="TreeGrafter"/>
</dbReference>
<feature type="domain" description="C2H2-type" evidence="13">
    <location>
        <begin position="659"/>
        <end position="681"/>
    </location>
</feature>
<feature type="domain" description="C2H2-type" evidence="13">
    <location>
        <begin position="377"/>
        <end position="404"/>
    </location>
</feature>
<dbReference type="STRING" id="43151.W5JGZ0"/>
<dbReference type="FunFam" id="3.30.160.60:FF:000870">
    <property type="entry name" value="zinc finger protein 197 isoform X1"/>
    <property type="match status" value="1"/>
</dbReference>
<keyword evidence="6" id="KW-0862">Zinc</keyword>
<feature type="compositionally biased region" description="Basic and acidic residues" evidence="12">
    <location>
        <begin position="759"/>
        <end position="774"/>
    </location>
</feature>
<dbReference type="FunFam" id="3.30.160.60:FF:000382">
    <property type="entry name" value="zinc finger protein 35 isoform X4"/>
    <property type="match status" value="1"/>
</dbReference>
<evidence type="ECO:0000256" key="1">
    <source>
        <dbReference type="ARBA" id="ARBA00004123"/>
    </source>
</evidence>
<feature type="domain" description="C2H2-type" evidence="13">
    <location>
        <begin position="349"/>
        <end position="376"/>
    </location>
</feature>
<dbReference type="FunFam" id="3.30.160.60:FF:000012">
    <property type="entry name" value="RB-associated KRAB zinc finger protein-like"/>
    <property type="match status" value="1"/>
</dbReference>
<keyword evidence="9" id="KW-0804">Transcription</keyword>
<evidence type="ECO:0000259" key="13">
    <source>
        <dbReference type="PROSITE" id="PS50157"/>
    </source>
</evidence>
<proteinExistence type="inferred from homology"/>
<feature type="region of interest" description="Disordered" evidence="12">
    <location>
        <begin position="680"/>
        <end position="716"/>
    </location>
</feature>
<evidence type="ECO:0000256" key="10">
    <source>
        <dbReference type="ARBA" id="ARBA00023242"/>
    </source>
</evidence>
<feature type="compositionally biased region" description="Polar residues" evidence="12">
    <location>
        <begin position="775"/>
        <end position="784"/>
    </location>
</feature>
<keyword evidence="4" id="KW-0677">Repeat</keyword>
<comment type="subcellular location">
    <subcellularLocation>
        <location evidence="1">Nucleus</location>
    </subcellularLocation>
</comment>
<evidence type="ECO:0000256" key="6">
    <source>
        <dbReference type="ARBA" id="ARBA00022833"/>
    </source>
</evidence>
<dbReference type="PROSITE" id="PS50157">
    <property type="entry name" value="ZINC_FINGER_C2H2_2"/>
    <property type="match status" value="13"/>
</dbReference>
<evidence type="ECO:0000256" key="5">
    <source>
        <dbReference type="ARBA" id="ARBA00022771"/>
    </source>
</evidence>
<feature type="region of interest" description="Disordered" evidence="12">
    <location>
        <begin position="310"/>
        <end position="342"/>
    </location>
</feature>
<reference evidence="15" key="4">
    <citation type="submission" date="2015-06" db="UniProtKB">
        <authorList>
            <consortium name="EnsemblMetazoa"/>
        </authorList>
    </citation>
    <scope>IDENTIFICATION</scope>
</reference>
<dbReference type="PROSITE" id="PS00028">
    <property type="entry name" value="ZINC_FINGER_C2H2_1"/>
    <property type="match status" value="13"/>
</dbReference>
<feature type="domain" description="C2H2-type" evidence="13">
    <location>
        <begin position="574"/>
        <end position="602"/>
    </location>
</feature>
<feature type="domain" description="C2H2-type" evidence="13">
    <location>
        <begin position="433"/>
        <end position="460"/>
    </location>
</feature>
<gene>
    <name evidence="14" type="ORF">AND_004649</name>
</gene>
<keyword evidence="7" id="KW-0805">Transcription regulation</keyword>
<dbReference type="OMA" id="THYISAH"/>
<evidence type="ECO:0000256" key="7">
    <source>
        <dbReference type="ARBA" id="ARBA00023015"/>
    </source>
</evidence>
<sequence>MVHFCKLCQLLHKNLDFVQCDESNVWLLETVFQVKITPVNERVEPICRKCIRKYNKVMKDLKKSNGGHPVSRHTFTENKPPSNGSETDPFVGAQPPASSQMLMQRGNTRLSDTQQYLVEDESKEMMFTGSSETNASQNGSNGFALNISGDAATVYRTTLGDVHESSEDDSSDGKSSAADEEDDEEDSSEESSEEDDEDEDDCCSEDTDDTSSSCSTSSSSEESSSETAVSLKLEEHVGRPNIKHETPAALYSSYLEAPLMQNLPEGSLLQAGEMEDENAAAVVTNNVNGTVIENEKSIAEDELEPLQLAEPLATIEEQPVVTEESPKKPRKRKKSRTDGSTTGPQTKNYVCLVCQKRFSKAIYLKVHTRTHTGEKPYACDICFKSFTQASSLNTHKRLHFNVKPFECEICKQQYTSAGNYKVHLRTHTQEKPYACSYCDKRFSQHSSKKMHERVHSQEKPYPCQVCLKAFSNVSNLTVHMRIHQGLKPYKCDKCDKCFAQSQTLKTHYISAHTDVRPFQCDMCPKSYATLSNLNNHKHTHLDEKPFACESCGKRFTQKSSLKTHLLSHNTERPFPCNDCTKSFNTQSMLNTHRRNMHCTDRPFACTKCSKSYAQETRLRQHMLSHAEVKPHACQECNKTFTTATNLRIHQRVHSGEKPYPCPTCGKCFSQRSSLRTHEILHLPPELRPDTVTTGSQQSSRTGRSGSGAGKKRRRKIHECDQCGKTFTVRGRYCNHMKQMHPSDARENDEQDPENANGVVHREPDHDCDRLDEKANSNVSPSQTKSAKDCNGLGLASDSASAYVINRDNTQLNTGSIPTNRDIVEDGAGHDVDDNDNDDDDDEDDEDDEDDDDDDDEEEDDDDEDQDGHFEEEAEMDNGENVKVSNPGVSLQEQFYYGRILSEQN</sequence>
<evidence type="ECO:0000313" key="14">
    <source>
        <dbReference type="EMBL" id="ETN63632.1"/>
    </source>
</evidence>
<protein>
    <recommendedName>
        <fullName evidence="13">C2H2-type domain-containing protein</fullName>
    </recommendedName>
</protein>
<feature type="compositionally biased region" description="Low complexity" evidence="12">
    <location>
        <begin position="210"/>
        <end position="228"/>
    </location>
</feature>
<keyword evidence="5 11" id="KW-0863">Zinc-finger</keyword>
<dbReference type="VEuPathDB" id="VectorBase:ADAC004649"/>
<dbReference type="Pfam" id="PF00096">
    <property type="entry name" value="zf-C2H2"/>
    <property type="match status" value="11"/>
</dbReference>
<dbReference type="HOGENOM" id="CLU_014958_0_0_1"/>
<dbReference type="FunFam" id="3.30.160.60:FF:000710">
    <property type="entry name" value="Zinc finger protein 768"/>
    <property type="match status" value="1"/>
</dbReference>
<evidence type="ECO:0000256" key="3">
    <source>
        <dbReference type="ARBA" id="ARBA00022723"/>
    </source>
</evidence>
<dbReference type="InterPro" id="IPR036236">
    <property type="entry name" value="Znf_C2H2_sf"/>
</dbReference>